<reference evidence="2 3" key="1">
    <citation type="submission" date="2019-11" db="EMBL/GenBank/DDBJ databases">
        <title>Draft Genome Sequence of Plant Growth-Promoting Rhizosphere-Associated Bacteria.</title>
        <authorList>
            <person name="Vasilyev I.Y."/>
            <person name="Radchenko V."/>
            <person name="Ilnitskaya E.V."/>
        </authorList>
    </citation>
    <scope>NUCLEOTIDE SEQUENCE [LARGE SCALE GENOMIC DNA]</scope>
    <source>
        <strain evidence="2 3">VRA_07sq_f</strain>
    </source>
</reference>
<name>A0A844EGN9_9LACO</name>
<dbReference type="InterPro" id="IPR009061">
    <property type="entry name" value="DNA-bd_dom_put_sf"/>
</dbReference>
<evidence type="ECO:0000313" key="2">
    <source>
        <dbReference type="EMBL" id="MSE21209.1"/>
    </source>
</evidence>
<evidence type="ECO:0000259" key="1">
    <source>
        <dbReference type="Pfam" id="PF13411"/>
    </source>
</evidence>
<gene>
    <name evidence="2" type="ORF">GKC44_08125</name>
</gene>
<accession>A0A844EGN9</accession>
<dbReference type="Proteomes" id="UP000491237">
    <property type="component" value="Unassembled WGS sequence"/>
</dbReference>
<organism evidence="2 3">
    <name type="scientific">Lentilactobacillus parabuchneri</name>
    <dbReference type="NCBI Taxonomy" id="152331"/>
    <lineage>
        <taxon>Bacteria</taxon>
        <taxon>Bacillati</taxon>
        <taxon>Bacillota</taxon>
        <taxon>Bacilli</taxon>
        <taxon>Lactobacillales</taxon>
        <taxon>Lactobacillaceae</taxon>
        <taxon>Lentilactobacillus</taxon>
    </lineage>
</organism>
<dbReference type="GO" id="GO:0003677">
    <property type="term" value="F:DNA binding"/>
    <property type="evidence" value="ECO:0007669"/>
    <property type="project" value="InterPro"/>
</dbReference>
<sequence length="73" mass="8253">MKLTLNETAAKFDVAPAVIDDYIKNGLVPSRAQTVDDIAFDETDMYWVEMAHCFIENGSSVEDVKELIKRCKI</sequence>
<dbReference type="SUPFAM" id="SSF46955">
    <property type="entry name" value="Putative DNA-binding domain"/>
    <property type="match status" value="1"/>
</dbReference>
<protein>
    <submittedName>
        <fullName evidence="2">MerR family transcriptional regulator</fullName>
    </submittedName>
</protein>
<evidence type="ECO:0000313" key="3">
    <source>
        <dbReference type="Proteomes" id="UP000491237"/>
    </source>
</evidence>
<dbReference type="AlphaFoldDB" id="A0A844EGN9"/>
<comment type="caution">
    <text evidence="2">The sequence shown here is derived from an EMBL/GenBank/DDBJ whole genome shotgun (WGS) entry which is preliminary data.</text>
</comment>
<dbReference type="InterPro" id="IPR000551">
    <property type="entry name" value="MerR-type_HTH_dom"/>
</dbReference>
<dbReference type="EMBL" id="WKKY01000313">
    <property type="protein sequence ID" value="MSE21209.1"/>
    <property type="molecule type" value="Genomic_DNA"/>
</dbReference>
<dbReference type="GO" id="GO:0006355">
    <property type="term" value="P:regulation of DNA-templated transcription"/>
    <property type="evidence" value="ECO:0007669"/>
    <property type="project" value="InterPro"/>
</dbReference>
<proteinExistence type="predicted"/>
<dbReference type="Pfam" id="PF13411">
    <property type="entry name" value="MerR_1"/>
    <property type="match status" value="1"/>
</dbReference>
<feature type="domain" description="HTH merR-type" evidence="1">
    <location>
        <begin position="4"/>
        <end position="69"/>
    </location>
</feature>